<dbReference type="RefSeq" id="WP_200339757.1">
    <property type="nucleotide sequence ID" value="NZ_NRRL01000009.1"/>
</dbReference>
<dbReference type="Proteomes" id="UP001296873">
    <property type="component" value="Unassembled WGS sequence"/>
</dbReference>
<comment type="caution">
    <text evidence="1">The sequence shown here is derived from an EMBL/GenBank/DDBJ whole genome shotgun (WGS) entry which is preliminary data.</text>
</comment>
<name>A0ABS1DCF3_9PROT</name>
<sequence>MQINDTQKASFLKAVREVEPARLLAPGYDRLLLHREGDWEVHWAPFEPLNTQAEIVLVGLTPGYSQALKALRSLRGGLRRGMSSSRALVEAKMAGAFAGDIRDPLERMLNFMEIPRRMGVRDAASLLDRHGMRVHLTSALRYPVFKVARDAGDGEREGYRGAASMMKTPWMRQMVETLLADELQALPNARVFPMGQPARAAVEHLVAHDVLSHERVYYGMQHPSPGNRMDSRPFVDPSEASTHPKWQGRMVRVARERAEMLDKLARDWPLEPAHAA</sequence>
<keyword evidence="2" id="KW-1185">Reference proteome</keyword>
<evidence type="ECO:0000313" key="2">
    <source>
        <dbReference type="Proteomes" id="UP001296873"/>
    </source>
</evidence>
<organism evidence="1 2">
    <name type="scientific">Rhodovibrio sodomensis</name>
    <dbReference type="NCBI Taxonomy" id="1088"/>
    <lineage>
        <taxon>Bacteria</taxon>
        <taxon>Pseudomonadati</taxon>
        <taxon>Pseudomonadota</taxon>
        <taxon>Alphaproteobacteria</taxon>
        <taxon>Rhodospirillales</taxon>
        <taxon>Rhodovibrionaceae</taxon>
        <taxon>Rhodovibrio</taxon>
    </lineage>
</organism>
<evidence type="ECO:0008006" key="3">
    <source>
        <dbReference type="Google" id="ProtNLM"/>
    </source>
</evidence>
<accession>A0ABS1DCF3</accession>
<proteinExistence type="predicted"/>
<evidence type="ECO:0000313" key="1">
    <source>
        <dbReference type="EMBL" id="MBK1667596.1"/>
    </source>
</evidence>
<gene>
    <name evidence="1" type="ORF">CKO28_06060</name>
</gene>
<reference evidence="1 2" key="1">
    <citation type="journal article" date="2020" name="Microorganisms">
        <title>Osmotic Adaptation and Compatible Solute Biosynthesis of Phototrophic Bacteria as Revealed from Genome Analyses.</title>
        <authorList>
            <person name="Imhoff J.F."/>
            <person name="Rahn T."/>
            <person name="Kunzel S."/>
            <person name="Keller A."/>
            <person name="Neulinger S.C."/>
        </authorList>
    </citation>
    <scope>NUCLEOTIDE SEQUENCE [LARGE SCALE GENOMIC DNA]</scope>
    <source>
        <strain evidence="1 2">DSM 9895</strain>
    </source>
</reference>
<protein>
    <recommendedName>
        <fullName evidence="3">Uracil-DNA glycosylase-like domain-containing protein</fullName>
    </recommendedName>
</protein>
<dbReference type="EMBL" id="NRRL01000009">
    <property type="protein sequence ID" value="MBK1667596.1"/>
    <property type="molecule type" value="Genomic_DNA"/>
</dbReference>